<dbReference type="InterPro" id="IPR050361">
    <property type="entry name" value="MPP/UQCRC_Complex"/>
</dbReference>
<dbReference type="InterPro" id="IPR011765">
    <property type="entry name" value="Pept_M16_N"/>
</dbReference>
<proteinExistence type="inferred from homology"/>
<dbReference type="InterPro" id="IPR007863">
    <property type="entry name" value="Peptidase_M16_C"/>
</dbReference>
<evidence type="ECO:0000259" key="2">
    <source>
        <dbReference type="Pfam" id="PF00675"/>
    </source>
</evidence>
<feature type="domain" description="Peptidase M16 C-terminal" evidence="3">
    <location>
        <begin position="220"/>
        <end position="392"/>
    </location>
</feature>
<evidence type="ECO:0000313" key="4">
    <source>
        <dbReference type="EMBL" id="OKS85013.1"/>
    </source>
</evidence>
<evidence type="ECO:0000313" key="5">
    <source>
        <dbReference type="Proteomes" id="UP000186720"/>
    </source>
</evidence>
<evidence type="ECO:0000259" key="3">
    <source>
        <dbReference type="Pfam" id="PF05193"/>
    </source>
</evidence>
<dbReference type="SUPFAM" id="SSF63411">
    <property type="entry name" value="LuxS/MPP-like metallohydrolase"/>
    <property type="match status" value="2"/>
</dbReference>
<comment type="similarity">
    <text evidence="1">Belongs to the peptidase M16 family.</text>
</comment>
<accession>A0A1Q5ZTE6</accession>
<evidence type="ECO:0008006" key="6">
    <source>
        <dbReference type="Google" id="ProtNLM"/>
    </source>
</evidence>
<dbReference type="Pfam" id="PF05193">
    <property type="entry name" value="Peptidase_M16_C"/>
    <property type="match status" value="1"/>
</dbReference>
<reference evidence="4 5" key="1">
    <citation type="submission" date="2016-11" db="EMBL/GenBank/DDBJ databases">
        <title>Whole Genome Sequencing of Mucilaginibacter polytrichastri RG4-7(T) isolated from the moss sample.</title>
        <authorList>
            <person name="Li Y."/>
        </authorList>
    </citation>
    <scope>NUCLEOTIDE SEQUENCE [LARGE SCALE GENOMIC DNA]</scope>
    <source>
        <strain evidence="4 5">RG4-7</strain>
    </source>
</reference>
<dbReference type="AlphaFoldDB" id="A0A1Q5ZTE6"/>
<dbReference type="GO" id="GO:0046872">
    <property type="term" value="F:metal ion binding"/>
    <property type="evidence" value="ECO:0007669"/>
    <property type="project" value="InterPro"/>
</dbReference>
<dbReference type="InterPro" id="IPR011249">
    <property type="entry name" value="Metalloenz_LuxS/M16"/>
</dbReference>
<keyword evidence="5" id="KW-1185">Reference proteome</keyword>
<dbReference type="Gene3D" id="3.30.830.10">
    <property type="entry name" value="Metalloenzyme, LuxS/M16 peptidase-like"/>
    <property type="match status" value="2"/>
</dbReference>
<dbReference type="Proteomes" id="UP000186720">
    <property type="component" value="Unassembled WGS sequence"/>
</dbReference>
<gene>
    <name evidence="4" type="ORF">RG47T_0451</name>
</gene>
<dbReference type="PANTHER" id="PTHR11851:SF49">
    <property type="entry name" value="MITOCHONDRIAL-PROCESSING PEPTIDASE SUBUNIT ALPHA"/>
    <property type="match status" value="1"/>
</dbReference>
<dbReference type="STRING" id="1302689.RG47T_0451"/>
<protein>
    <recommendedName>
        <fullName evidence="6">Peptidase M16 N-terminal domain-containing protein</fullName>
    </recommendedName>
</protein>
<sequence length="473" mass="53491">MYYIRALTLNVIKNMTQNLIKRLGLSAAGVLCLLMVHAQPRLPQGYFWKKLSNGLEVVVIENSKVPLTTIEIAVKNGAYTEGPEYSGLSHLFEHMFFKANKDYPDQASFLKRTQELGAIWNGTTDVERVNYFFTFDKDSLNAGLKFMNAAIRFPIYREEDMKKERPVVDGEFQRAESDPGFQIWYETQKHLWGDLITRKNAIGIHEIINTATPEKMMIIKDKYYVPNNSLLTICGDVKHEDAFAMAESIFGSWASSGVDPQVKYPIPPFKPLDKTEYYIKESPIAQTPYMLFSWQGPGFAADSAGTLAADVFSTILGLNSSKVQQALVDKGLATAVQVGYGTTRYTGEIDMYVMPNPNKLKECYTEVQNQLSLLVKPDYYTDEQLKDAKAILLRNAQRNKEKPSSLPSQLSYQWCSTSLNYFTDNDSNYQKITRADIARYVQKYIAGKPMVAGIIIKPELSKQNNVATFFAAK</sequence>
<dbReference type="EMBL" id="MPPL01000001">
    <property type="protein sequence ID" value="OKS85013.1"/>
    <property type="molecule type" value="Genomic_DNA"/>
</dbReference>
<comment type="caution">
    <text evidence="4">The sequence shown here is derived from an EMBL/GenBank/DDBJ whole genome shotgun (WGS) entry which is preliminary data.</text>
</comment>
<feature type="domain" description="Peptidase M16 N-terminal" evidence="2">
    <location>
        <begin position="58"/>
        <end position="179"/>
    </location>
</feature>
<evidence type="ECO:0000256" key="1">
    <source>
        <dbReference type="ARBA" id="ARBA00007261"/>
    </source>
</evidence>
<name>A0A1Q5ZTE6_9SPHI</name>
<dbReference type="Pfam" id="PF00675">
    <property type="entry name" value="Peptidase_M16"/>
    <property type="match status" value="1"/>
</dbReference>
<organism evidence="4 5">
    <name type="scientific">Mucilaginibacter polytrichastri</name>
    <dbReference type="NCBI Taxonomy" id="1302689"/>
    <lineage>
        <taxon>Bacteria</taxon>
        <taxon>Pseudomonadati</taxon>
        <taxon>Bacteroidota</taxon>
        <taxon>Sphingobacteriia</taxon>
        <taxon>Sphingobacteriales</taxon>
        <taxon>Sphingobacteriaceae</taxon>
        <taxon>Mucilaginibacter</taxon>
    </lineage>
</organism>
<dbReference type="PANTHER" id="PTHR11851">
    <property type="entry name" value="METALLOPROTEASE"/>
    <property type="match status" value="1"/>
</dbReference>